<evidence type="ECO:0000313" key="5">
    <source>
        <dbReference type="Proteomes" id="UP000054359"/>
    </source>
</evidence>
<dbReference type="STRING" id="407821.A0A087USL6"/>
<dbReference type="Proteomes" id="UP000054359">
    <property type="component" value="Unassembled WGS sequence"/>
</dbReference>
<dbReference type="OrthoDB" id="434160at2759"/>
<evidence type="ECO:0000313" key="4">
    <source>
        <dbReference type="EMBL" id="KFM80355.1"/>
    </source>
</evidence>
<dbReference type="PANTHER" id="PTHR45639">
    <property type="entry name" value="HSC70CB, ISOFORM G-RELATED"/>
    <property type="match status" value="1"/>
</dbReference>
<keyword evidence="3" id="KW-0067">ATP-binding</keyword>
<sequence length="36" mass="3764">MSAVGIDFGNENCYVAVAKAGGIETITNDYSQRATP</sequence>
<dbReference type="GO" id="GO:0005829">
    <property type="term" value="C:cytosol"/>
    <property type="evidence" value="ECO:0007669"/>
    <property type="project" value="TreeGrafter"/>
</dbReference>
<keyword evidence="4" id="KW-0346">Stress response</keyword>
<evidence type="ECO:0000256" key="3">
    <source>
        <dbReference type="ARBA" id="ARBA00022840"/>
    </source>
</evidence>
<dbReference type="SUPFAM" id="SSF53067">
    <property type="entry name" value="Actin-like ATPase domain"/>
    <property type="match status" value="1"/>
</dbReference>
<dbReference type="InterPro" id="IPR043129">
    <property type="entry name" value="ATPase_NBD"/>
</dbReference>
<dbReference type="FunFam" id="3.30.420.40:FF:000171">
    <property type="entry name" value="Heat shock 70 kDa protein 4"/>
    <property type="match status" value="1"/>
</dbReference>
<evidence type="ECO:0000256" key="1">
    <source>
        <dbReference type="ARBA" id="ARBA00007381"/>
    </source>
</evidence>
<dbReference type="PANTHER" id="PTHR45639:SF4">
    <property type="entry name" value="HSC70CB, ISOFORM G"/>
    <property type="match status" value="1"/>
</dbReference>
<gene>
    <name evidence="4" type="ORF">X975_06909</name>
</gene>
<reference evidence="4 5" key="1">
    <citation type="submission" date="2013-11" db="EMBL/GenBank/DDBJ databases">
        <title>Genome sequencing of Stegodyphus mimosarum.</title>
        <authorList>
            <person name="Bechsgaard J."/>
        </authorList>
    </citation>
    <scope>NUCLEOTIDE SEQUENCE [LARGE SCALE GENOMIC DNA]</scope>
</reference>
<keyword evidence="5" id="KW-1185">Reference proteome</keyword>
<dbReference type="Pfam" id="PF00012">
    <property type="entry name" value="HSP70"/>
    <property type="match status" value="1"/>
</dbReference>
<feature type="non-terminal residue" evidence="4">
    <location>
        <position position="36"/>
    </location>
</feature>
<organism evidence="4 5">
    <name type="scientific">Stegodyphus mimosarum</name>
    <name type="common">African social velvet spider</name>
    <dbReference type="NCBI Taxonomy" id="407821"/>
    <lineage>
        <taxon>Eukaryota</taxon>
        <taxon>Metazoa</taxon>
        <taxon>Ecdysozoa</taxon>
        <taxon>Arthropoda</taxon>
        <taxon>Chelicerata</taxon>
        <taxon>Arachnida</taxon>
        <taxon>Araneae</taxon>
        <taxon>Araneomorphae</taxon>
        <taxon>Entelegynae</taxon>
        <taxon>Eresoidea</taxon>
        <taxon>Eresidae</taxon>
        <taxon>Stegodyphus</taxon>
    </lineage>
</organism>
<proteinExistence type="inferred from homology"/>
<dbReference type="EMBL" id="KK121375">
    <property type="protein sequence ID" value="KFM80355.1"/>
    <property type="molecule type" value="Genomic_DNA"/>
</dbReference>
<dbReference type="InterPro" id="IPR013126">
    <property type="entry name" value="Hsp_70_fam"/>
</dbReference>
<comment type="similarity">
    <text evidence="1">Belongs to the heat shock protein 70 family.</text>
</comment>
<name>A0A087USL6_STEMI</name>
<dbReference type="GO" id="GO:0005524">
    <property type="term" value="F:ATP binding"/>
    <property type="evidence" value="ECO:0007669"/>
    <property type="project" value="UniProtKB-KW"/>
</dbReference>
<dbReference type="AlphaFoldDB" id="A0A087USL6"/>
<dbReference type="GO" id="GO:0140662">
    <property type="term" value="F:ATP-dependent protein folding chaperone"/>
    <property type="evidence" value="ECO:0007669"/>
    <property type="project" value="InterPro"/>
</dbReference>
<dbReference type="GO" id="GO:0005634">
    <property type="term" value="C:nucleus"/>
    <property type="evidence" value="ECO:0007669"/>
    <property type="project" value="TreeGrafter"/>
</dbReference>
<evidence type="ECO:0000256" key="2">
    <source>
        <dbReference type="ARBA" id="ARBA00022741"/>
    </source>
</evidence>
<accession>A0A087USL6</accession>
<keyword evidence="2" id="KW-0547">Nucleotide-binding</keyword>
<protein>
    <submittedName>
        <fullName evidence="4">Heat shock protein 4</fullName>
    </submittedName>
</protein>
<dbReference type="Gene3D" id="3.30.420.40">
    <property type="match status" value="1"/>
</dbReference>